<comment type="caution">
    <text evidence="2">The sequence shown here is derived from an EMBL/GenBank/DDBJ whole genome shotgun (WGS) entry which is preliminary data.</text>
</comment>
<sequence length="152" mass="17989">MRSRQKFAEGLICWWDSAVTILTCPCLHRRSYTRDMRTAQWGQHDTSCVALSRSRFGYSDTNQIKIESLRQEQRTKQNTKLQKNPKRNNDHVKVYKPRFNPRRVLLCLAQDKWFRLGQSFPDLAGKCRGCLSRQRVTTGPPSWRRYSRADRP</sequence>
<accession>A0AAE0Y3D0</accession>
<dbReference type="EMBL" id="JAWDGP010007069">
    <property type="protein sequence ID" value="KAK3730627.1"/>
    <property type="molecule type" value="Genomic_DNA"/>
</dbReference>
<keyword evidence="3" id="KW-1185">Reference proteome</keyword>
<dbReference type="Proteomes" id="UP001283361">
    <property type="component" value="Unassembled WGS sequence"/>
</dbReference>
<feature type="region of interest" description="Disordered" evidence="1">
    <location>
        <begin position="72"/>
        <end position="92"/>
    </location>
</feature>
<evidence type="ECO:0000313" key="2">
    <source>
        <dbReference type="EMBL" id="KAK3730627.1"/>
    </source>
</evidence>
<reference evidence="2" key="1">
    <citation type="journal article" date="2023" name="G3 (Bethesda)">
        <title>A reference genome for the long-term kleptoplast-retaining sea slug Elysia crispata morphotype clarki.</title>
        <authorList>
            <person name="Eastman K.E."/>
            <person name="Pendleton A.L."/>
            <person name="Shaikh M.A."/>
            <person name="Suttiyut T."/>
            <person name="Ogas R."/>
            <person name="Tomko P."/>
            <person name="Gavelis G."/>
            <person name="Widhalm J.R."/>
            <person name="Wisecaver J.H."/>
        </authorList>
    </citation>
    <scope>NUCLEOTIDE SEQUENCE</scope>
    <source>
        <strain evidence="2">ECLA1</strain>
    </source>
</reference>
<dbReference type="AlphaFoldDB" id="A0AAE0Y3D0"/>
<protein>
    <submittedName>
        <fullName evidence="2">Uncharacterized protein</fullName>
    </submittedName>
</protein>
<evidence type="ECO:0000313" key="3">
    <source>
        <dbReference type="Proteomes" id="UP001283361"/>
    </source>
</evidence>
<name>A0AAE0Y3D0_9GAST</name>
<proteinExistence type="predicted"/>
<evidence type="ECO:0000256" key="1">
    <source>
        <dbReference type="SAM" id="MobiDB-lite"/>
    </source>
</evidence>
<gene>
    <name evidence="2" type="ORF">RRG08_015846</name>
</gene>
<organism evidence="2 3">
    <name type="scientific">Elysia crispata</name>
    <name type="common">lettuce slug</name>
    <dbReference type="NCBI Taxonomy" id="231223"/>
    <lineage>
        <taxon>Eukaryota</taxon>
        <taxon>Metazoa</taxon>
        <taxon>Spiralia</taxon>
        <taxon>Lophotrochozoa</taxon>
        <taxon>Mollusca</taxon>
        <taxon>Gastropoda</taxon>
        <taxon>Heterobranchia</taxon>
        <taxon>Euthyneura</taxon>
        <taxon>Panpulmonata</taxon>
        <taxon>Sacoglossa</taxon>
        <taxon>Placobranchoidea</taxon>
        <taxon>Plakobranchidae</taxon>
        <taxon>Elysia</taxon>
    </lineage>
</organism>